<proteinExistence type="predicted"/>
<evidence type="ECO:0008006" key="3">
    <source>
        <dbReference type="Google" id="ProtNLM"/>
    </source>
</evidence>
<evidence type="ECO:0000313" key="1">
    <source>
        <dbReference type="EMBL" id="MBU2712163.1"/>
    </source>
</evidence>
<sequence length="194" mass="22108">MPIIKFVSWFFGAVLLVNLPAVWAGEKDTVLTTDAEQVINAYMDAYIHKDYLLASSYHQPQSIEQQRNYFLKELLAHDAYLAKQLFGQEFGNESALRAMDSKQFFAKLSALVLGGSVIDNFPAQSITSKLEGILFPQSDVAYAVFKIEAQVKGKGKLIHFNLFKTLRLQMYADRWYVDIPEEFGVFKASLEYEE</sequence>
<organism evidence="1 2">
    <name type="scientific">Zooshikella harenae</name>
    <dbReference type="NCBI Taxonomy" id="2827238"/>
    <lineage>
        <taxon>Bacteria</taxon>
        <taxon>Pseudomonadati</taxon>
        <taxon>Pseudomonadota</taxon>
        <taxon>Gammaproteobacteria</taxon>
        <taxon>Oceanospirillales</taxon>
        <taxon>Zooshikellaceae</taxon>
        <taxon>Zooshikella</taxon>
    </lineage>
</organism>
<gene>
    <name evidence="1" type="ORF">KCG35_13940</name>
</gene>
<keyword evidence="2" id="KW-1185">Reference proteome</keyword>
<evidence type="ECO:0000313" key="2">
    <source>
        <dbReference type="Proteomes" id="UP000690515"/>
    </source>
</evidence>
<dbReference type="RefSeq" id="WP_215820392.1">
    <property type="nucleotide sequence ID" value="NZ_JAGSOY010000031.1"/>
</dbReference>
<comment type="caution">
    <text evidence="1">The sequence shown here is derived from an EMBL/GenBank/DDBJ whole genome shotgun (WGS) entry which is preliminary data.</text>
</comment>
<accession>A0ABS5ZDM8</accession>
<protein>
    <recommendedName>
        <fullName evidence="3">DUF3828 domain-containing protein</fullName>
    </recommendedName>
</protein>
<dbReference type="Proteomes" id="UP000690515">
    <property type="component" value="Unassembled WGS sequence"/>
</dbReference>
<dbReference type="EMBL" id="JAGSOY010000031">
    <property type="protein sequence ID" value="MBU2712163.1"/>
    <property type="molecule type" value="Genomic_DNA"/>
</dbReference>
<name>A0ABS5ZDM8_9GAMM</name>
<reference evidence="1 2" key="1">
    <citation type="submission" date="2021-04" db="EMBL/GenBank/DDBJ databases">
        <authorList>
            <person name="Pira H."/>
            <person name="Risdian C."/>
            <person name="Wink J."/>
        </authorList>
    </citation>
    <scope>NUCLEOTIDE SEQUENCE [LARGE SCALE GENOMIC DNA]</scope>
    <source>
        <strain evidence="1 2">WH53</strain>
    </source>
</reference>